<name>A0A4P6F6U6_9BACL</name>
<organism evidence="1 2">
    <name type="scientific">Paenibacillus protaetiae</name>
    <dbReference type="NCBI Taxonomy" id="2509456"/>
    <lineage>
        <taxon>Bacteria</taxon>
        <taxon>Bacillati</taxon>
        <taxon>Bacillota</taxon>
        <taxon>Bacilli</taxon>
        <taxon>Bacillales</taxon>
        <taxon>Paenibacillaceae</taxon>
        <taxon>Paenibacillus</taxon>
    </lineage>
</organism>
<dbReference type="KEGG" id="pprt:ET464_06700"/>
<dbReference type="InterPro" id="IPR011990">
    <property type="entry name" value="TPR-like_helical_dom_sf"/>
</dbReference>
<dbReference type="Proteomes" id="UP000293568">
    <property type="component" value="Chromosome"/>
</dbReference>
<protein>
    <submittedName>
        <fullName evidence="1">Tetratricopeptide repeat protein</fullName>
    </submittedName>
</protein>
<evidence type="ECO:0000313" key="1">
    <source>
        <dbReference type="EMBL" id="QAY66128.1"/>
    </source>
</evidence>
<dbReference type="EMBL" id="CP035492">
    <property type="protein sequence ID" value="QAY66128.1"/>
    <property type="molecule type" value="Genomic_DNA"/>
</dbReference>
<reference evidence="1 2" key="1">
    <citation type="submission" date="2019-01" db="EMBL/GenBank/DDBJ databases">
        <title>Genome sequencing of strain FW100M-2.</title>
        <authorList>
            <person name="Heo J."/>
            <person name="Kim S.-J."/>
            <person name="Kim J.-S."/>
            <person name="Hong S.-B."/>
            <person name="Kwon S.-W."/>
        </authorList>
    </citation>
    <scope>NUCLEOTIDE SEQUENCE [LARGE SCALE GENOMIC DNA]</scope>
    <source>
        <strain evidence="1 2">FW100M-2</strain>
    </source>
</reference>
<accession>A0A4P6F6U6</accession>
<evidence type="ECO:0000313" key="2">
    <source>
        <dbReference type="Proteomes" id="UP000293568"/>
    </source>
</evidence>
<dbReference type="SUPFAM" id="SSF48452">
    <property type="entry name" value="TPR-like"/>
    <property type="match status" value="1"/>
</dbReference>
<dbReference type="Gene3D" id="1.25.40.10">
    <property type="entry name" value="Tetratricopeptide repeat domain"/>
    <property type="match status" value="1"/>
</dbReference>
<keyword evidence="2" id="KW-1185">Reference proteome</keyword>
<dbReference type="AlphaFoldDB" id="A0A4P6F6U6"/>
<gene>
    <name evidence="1" type="ORF">ET464_06700</name>
</gene>
<dbReference type="OrthoDB" id="2370959at2"/>
<sequence>MNETLDQIIQEYNSSTPEQKAMLEEQLAMLKQTSDSLIEQWLVFEEKMSDFNDVYRGQGPDACPDSCGQQQMEASAELAPAWSEMLSSISAAEAAQQTDSVWQPVYPVPSAGGDTLPLPEGTAESFTVGQGYYKLFMFKEAAHYFEQAEAGSPESNLIRLYLGMTYMHLQNWNEAHRHFVMLVSLTDFPKWKALGYNALGCIQAIRLNLDYAEKLFMKAYEVFPDFTDSLSNLRSCKESPQQLSLFFGSTELCCL</sequence>
<proteinExistence type="predicted"/>